<feature type="compositionally biased region" description="Basic and acidic residues" evidence="8">
    <location>
        <begin position="1570"/>
        <end position="1582"/>
    </location>
</feature>
<feature type="chain" id="PRO_5021375516" description="ABC transmembrane type-1 domain-containing protein" evidence="10">
    <location>
        <begin position="25"/>
        <end position="2870"/>
    </location>
</feature>
<dbReference type="PROSITE" id="PS50893">
    <property type="entry name" value="ABC_TRANSPORTER_2"/>
    <property type="match status" value="2"/>
</dbReference>
<dbReference type="PANTHER" id="PTHR43394:SF27">
    <property type="entry name" value="ATP-DEPENDENT TRANSLOCASE ABCB1-LIKE"/>
    <property type="match status" value="1"/>
</dbReference>
<protein>
    <recommendedName>
        <fullName evidence="15">ABC transmembrane type-1 domain-containing protein</fullName>
    </recommendedName>
</protein>
<dbReference type="InterPro" id="IPR003439">
    <property type="entry name" value="ABC_transporter-like_ATP-bd"/>
</dbReference>
<dbReference type="SUPFAM" id="SSF51126">
    <property type="entry name" value="Pectin lyase-like"/>
    <property type="match status" value="2"/>
</dbReference>
<dbReference type="InterPro" id="IPR011050">
    <property type="entry name" value="Pectin_lyase_fold/virulence"/>
</dbReference>
<dbReference type="PROSITE" id="PS00211">
    <property type="entry name" value="ABC_TRANSPORTER_1"/>
    <property type="match status" value="2"/>
</dbReference>
<name>A0A4Z0Z0N3_9PEZI</name>
<evidence type="ECO:0000256" key="7">
    <source>
        <dbReference type="ARBA" id="ARBA00023136"/>
    </source>
</evidence>
<dbReference type="SUPFAM" id="SSF52540">
    <property type="entry name" value="P-loop containing nucleoside triphosphate hydrolases"/>
    <property type="match status" value="3"/>
</dbReference>
<keyword evidence="5" id="KW-0067">ATP-binding</keyword>
<dbReference type="InterPro" id="IPR024535">
    <property type="entry name" value="RHGA/B-epi-like_pectate_lyase"/>
</dbReference>
<feature type="domain" description="ABC transporter" evidence="11">
    <location>
        <begin position="1935"/>
        <end position="2233"/>
    </location>
</feature>
<dbReference type="InterPro" id="IPR039421">
    <property type="entry name" value="Type_1_exporter"/>
</dbReference>
<dbReference type="GO" id="GO:0015421">
    <property type="term" value="F:ABC-type oligopeptide transporter activity"/>
    <property type="evidence" value="ECO:0007669"/>
    <property type="project" value="TreeGrafter"/>
</dbReference>
<evidence type="ECO:0000259" key="12">
    <source>
        <dbReference type="PROSITE" id="PS50929"/>
    </source>
</evidence>
<dbReference type="Pfam" id="PF00005">
    <property type="entry name" value="ABC_tran"/>
    <property type="match status" value="3"/>
</dbReference>
<dbReference type="InterPro" id="IPR017871">
    <property type="entry name" value="ABC_transporter-like_CS"/>
</dbReference>
<dbReference type="Pfam" id="PF00664">
    <property type="entry name" value="ABC_membrane"/>
    <property type="match status" value="2"/>
</dbReference>
<feature type="domain" description="ABC transmembrane type-1" evidence="12">
    <location>
        <begin position="1609"/>
        <end position="1902"/>
    </location>
</feature>
<feature type="domain" description="ABC transporter" evidence="11">
    <location>
        <begin position="2628"/>
        <end position="2865"/>
    </location>
</feature>
<dbReference type="FunFam" id="3.40.50.300:FF:000913">
    <property type="entry name" value="ABC multidrug transporter SitT"/>
    <property type="match status" value="1"/>
</dbReference>
<feature type="transmembrane region" description="Helical" evidence="9">
    <location>
        <begin position="2449"/>
        <end position="2469"/>
    </location>
</feature>
<evidence type="ECO:0000313" key="13">
    <source>
        <dbReference type="EMBL" id="TGJ84323.1"/>
    </source>
</evidence>
<sequence length="2870" mass="312125">MATVKLLLFLTALCITQWIPLTVAQYMQDYDISQVTFVDGEPRISYTYTPTLGAPPIDVIDVYPKTVVLVYNLIYHFGGLDTTSIPVAEGDQTSVEVSLVPPIGKTHMLVLSLTRHLFSDKTANSGLPASPVNGGPAKPSRIRYSCDEFPAATWVEGGSDIDDSGPSETRCAAIRCSGTGVKAEQNWPGTAHAALRRRLQAEIGPRRAAEFPSYDPQNSIALFSFIPMSKNNGVAAYVFVYDDPDRTQLSSMTPITQAKKRAEGGNVTDHWAAHLDFDKFRTMVMAANGTELIVPANDSSVSTSDLLMGMPNNLGRFWDADGVFETEDDISDYHPPVKSVVDEPKKRPEAMLQLALRRTSDPSITPLLKRASPETLEQARKVVEGAITESSKLNKARLANPPRNTYSLKSGNTQAKVRESMVIATVPLPLLTITDEIAEAAALVAEADAVGRAGNVTKRAVAASGTFWMGSIARKGTVPWGDDLDYKVFRNVLDYGAVGDGITDDTKAIKMAMTDGKRCGVKCSGSTTKNAIVYFPPGTYLISSSIPMPFGTQVIGDANNRPKLLASSAFVGLGVLSTDEYTGGGVGVDGNDQEYYVNTANFYRQIRNLVIDITRTRDAQMVTCLHYQVAQATSVQNLELVAAAGSSQTGLYAENGSGGQISDVVFRGGATGIYGGTQQFTAQRLTFDGCATGIQTIWDWGWVWKSITMTNVGVGFKLISNTGSGNIGSVSIIDSSFSNVGTAAIVISPPNSAPGSGSSGVILEKVSLSSVPAAVQDTNGKTLLSGSLGMIDQWALGPVYEGSTTARTFSQYGKIGKYRRHSTLVDADGLYFERPKPQYQSYSVGGFVHIKDLGVTGDGSTDDTANFQAALYAAQGKILFIDAGSYILTSTVTIPPESRIVGETWSQIAASGPYFQDASTLMREYFREHNGCFLCHLSSCLHEVAIRKVMLQVGNPGDVGAVEMQDLIFTTVRSTAGAILVEWNIKADSPGSAGLWDCHARIGGATGTKLTPAECPAVTSGIDQGCSAASMMMHLTSSGSGYFENMWLWGSDHMIDDPNLNDANNTLEQNTIYVARGFLIESVEATWLYGTASEHAVFYQYNFHKAANIFAGLLQTESAYFQPSPAPPAPFADVVGKFAGDPDYSCAAGNEFNGCDESWAVMVRQSQNIIVASAGLYSWFSSYGQSCIDGHTCQKALLYLDSNYANVRFQNLVTIGAKYMAVMDGKGISALANLNVDKHPSWSQISILDVHSSTGVQFDEVIWIDPKIWEMDQPAFTCSPLCKVKIPPWTDATSTWVFEVVTLTDSSNGKAKRQNPLAFWPVPAKMSSWPAVVYNGPDGDLTTVAPTGPFPTPPPSIGPGAPPPPTGSWPKRNIQPNFGFQDEPFVNLCDFFDPTCVAQPWLYGGGGGPFADGSFPGDDGDDENWRESLMDFAFDQSTTVVTISLEIEADCQWTWNYDQCRWYIGANVDSCNCGGVDGKQGGPSQYSNGVGFEFVEFWRYYGLATSPIRSAKSARQPDPPQQVKGYLGFGRFYHLNMGAEPPESVFSDGAVEQKSAAPTAPTAPTVADVTTKEEEAEQDAKLQPEREAGFKDYIRVFGYARGWDLPLLVLAGVAAAGAGVTLPIVNIIFGRLVNQFNGYFLDPPLLTRGEFQASLNRQALYLFIIFLVRFTLSYLNKFAYRMIGIRMSAAIRLDYVRCLFSQTIHVLDSMPPGSAAGTITTTANTLQLGISEKLGTLIEWTSTIITAIVIAFTYSWSQALVTSSVILFIGLVLSVLLPFILKGTARLTKAETKSTSIASETFSSIRMVTACGAEERMAKRFAVWVAAAKRHGQKTSPFLAIQFGLVFFSIFATFGLSFWFGTKSYRDGLIHDVGSITVVLFSVFLLVFSLERISTPLISIGKAVVAACEFFVVIDAPRTEPGDLRDPDVSASNDIVFKDVDFAYPSRPHVKVLDQLNLIIEAGKLTAIVGPSGSGKSTIVGLVERWYTLHDQHIIAKAIDAEKKKKEEKKKNKKKNKKKTNSDDTDDEELPNDPESTGPIIELKGAISIGDHELDKIHLKWWRSQIGLVQQEPFLFNDTVYNNVAYGLVGSNIEHETEDRKKELVREACKEAFADEFIDRLPDGYDTLVGDSGLKLSGGQRQRLCIARAIIKRPKILILDEATSAIDVRGERIVQAALDRVSQGRTTITIAHRLSTIKKADTIVVLKKGKVVEKGNHESLLQDDKGVYYGLVHAQQLSLGEPDEASDSEEPEEEDIAAILTREKSAAISDTPDEPKPEGWKSRGLFGSFGRLLYEQRSRFPAYAIVIIAAAVAGSNAPLQAWLFAKIIVVFQYIGDLPKFTSEANFWALIWVILGIGIGLGYFVLTFTATNLAYHVSSTYRQQYFEGILFQKTSFFDEEENSSGTLTARVGGDPKQLEELLGVNMAIVYTSFFTLVGALAIAFAFGWKLAIVALTVTAPLGLIAGYYRFRYELEFEKINNAVFAESSQFAAEAIGAFRTVASLTLEDTITNRYEGLLTGHVGQAFRKATWRTLIFAFSDSVGLGVQSLIFWYGGTLLASHEYGILNFFVCYIAIIQGAEAAGQGFSFGPNAAQATAAANRILTIRESRNRDTSSRTARIPDADGGVKIELKDVHFRYPTRNISIFKGINITVEKGQFAALVGASGCGKTSIISLLERFYDVHQGQILANGTDISTVDVYEYRKNLSLVAQEPTLFQGTLRENILLGVNSDSISEEQLHAVCRDASIHDFIVSLPDGYNTEIGSRGVSLSGGQKQRIAIARALIRQPNILLLDEATSSLDSESEKLVQAAFERAANGRTMVVVAHRLATVQNADVIFVLGEGKVLEQGSHVELLKKKGVYWNMCQSQALDR</sequence>
<dbReference type="InterPro" id="IPR003593">
    <property type="entry name" value="AAA+_ATPase"/>
</dbReference>
<keyword evidence="14" id="KW-1185">Reference proteome</keyword>
<feature type="transmembrane region" description="Helical" evidence="9">
    <location>
        <begin position="2421"/>
        <end position="2443"/>
    </location>
</feature>
<evidence type="ECO:0000256" key="9">
    <source>
        <dbReference type="SAM" id="Phobius"/>
    </source>
</evidence>
<dbReference type="SUPFAM" id="SSF90123">
    <property type="entry name" value="ABC transporter transmembrane region"/>
    <property type="match status" value="2"/>
</dbReference>
<dbReference type="GO" id="GO:0005524">
    <property type="term" value="F:ATP binding"/>
    <property type="evidence" value="ECO:0007669"/>
    <property type="project" value="UniProtKB-KW"/>
</dbReference>
<evidence type="ECO:0000256" key="8">
    <source>
        <dbReference type="SAM" id="MobiDB-lite"/>
    </source>
</evidence>
<dbReference type="EMBL" id="SKBN01000070">
    <property type="protein sequence ID" value="TGJ84323.1"/>
    <property type="molecule type" value="Genomic_DNA"/>
</dbReference>
<comment type="subcellular location">
    <subcellularLocation>
        <location evidence="1">Membrane</location>
        <topology evidence="1">Multi-pass membrane protein</topology>
    </subcellularLocation>
</comment>
<evidence type="ECO:0000259" key="11">
    <source>
        <dbReference type="PROSITE" id="PS50893"/>
    </source>
</evidence>
<keyword evidence="4" id="KW-0547">Nucleotide-binding</keyword>
<feature type="transmembrane region" description="Helical" evidence="9">
    <location>
        <begin position="1760"/>
        <end position="1781"/>
    </location>
</feature>
<dbReference type="InterPro" id="IPR036640">
    <property type="entry name" value="ABC1_TM_sf"/>
</dbReference>
<dbReference type="CDD" id="cd03249">
    <property type="entry name" value="ABC_MTABC3_MDL1_MDL2"/>
    <property type="match status" value="1"/>
</dbReference>
<evidence type="ECO:0000256" key="5">
    <source>
        <dbReference type="ARBA" id="ARBA00022840"/>
    </source>
</evidence>
<dbReference type="InterPro" id="IPR012334">
    <property type="entry name" value="Pectin_lyas_fold"/>
</dbReference>
<feature type="compositionally biased region" description="Acidic residues" evidence="8">
    <location>
        <begin position="2023"/>
        <end position="2032"/>
    </location>
</feature>
<dbReference type="SMART" id="SM00382">
    <property type="entry name" value="AAA"/>
    <property type="match status" value="2"/>
</dbReference>
<dbReference type="GO" id="GO:0005743">
    <property type="term" value="C:mitochondrial inner membrane"/>
    <property type="evidence" value="ECO:0007669"/>
    <property type="project" value="TreeGrafter"/>
</dbReference>
<comment type="similarity">
    <text evidence="2">Belongs to the ABC transporter superfamily. ABCB family. Multidrug resistance exporter (TC 3.A.1.201) subfamily.</text>
</comment>
<gene>
    <name evidence="13" type="ORF">E0Z10_g4459</name>
</gene>
<feature type="compositionally biased region" description="Low complexity" evidence="8">
    <location>
        <begin position="1556"/>
        <end position="1569"/>
    </location>
</feature>
<keyword evidence="10" id="KW-0732">Signal</keyword>
<accession>A0A4Z0Z0N3</accession>
<dbReference type="GO" id="GO:0090374">
    <property type="term" value="P:oligopeptide export from mitochondrion"/>
    <property type="evidence" value="ECO:0007669"/>
    <property type="project" value="TreeGrafter"/>
</dbReference>
<evidence type="ECO:0000256" key="1">
    <source>
        <dbReference type="ARBA" id="ARBA00004141"/>
    </source>
</evidence>
<dbReference type="InterPro" id="IPR027417">
    <property type="entry name" value="P-loop_NTPase"/>
</dbReference>
<dbReference type="PANTHER" id="PTHR43394">
    <property type="entry name" value="ATP-DEPENDENT PERMEASE MDL1, MITOCHONDRIAL"/>
    <property type="match status" value="1"/>
</dbReference>
<evidence type="ECO:0000256" key="4">
    <source>
        <dbReference type="ARBA" id="ARBA00022741"/>
    </source>
</evidence>
<comment type="caution">
    <text evidence="13">The sequence shown here is derived from an EMBL/GenBank/DDBJ whole genome shotgun (WGS) entry which is preliminary data.</text>
</comment>
<dbReference type="Gene3D" id="3.40.50.300">
    <property type="entry name" value="P-loop containing nucleotide triphosphate hydrolases"/>
    <property type="match status" value="2"/>
</dbReference>
<keyword evidence="7 9" id="KW-0472">Membrane</keyword>
<feature type="transmembrane region" description="Helical" evidence="9">
    <location>
        <begin position="1873"/>
        <end position="1890"/>
    </location>
</feature>
<feature type="transmembrane region" description="Helical" evidence="9">
    <location>
        <begin position="1737"/>
        <end position="1754"/>
    </location>
</feature>
<dbReference type="STRING" id="37992.A0A4Z0Z0N3"/>
<dbReference type="OrthoDB" id="6500128at2759"/>
<feature type="transmembrane region" description="Helical" evidence="9">
    <location>
        <begin position="2533"/>
        <end position="2552"/>
    </location>
</feature>
<dbReference type="Pfam" id="PF12708">
    <property type="entry name" value="Pect-lyase_RHGA_epim"/>
    <property type="match status" value="2"/>
</dbReference>
<keyword evidence="6 9" id="KW-1133">Transmembrane helix</keyword>
<feature type="transmembrane region" description="Helical" evidence="9">
    <location>
        <begin position="2301"/>
        <end position="2334"/>
    </location>
</feature>
<dbReference type="PROSITE" id="PS50929">
    <property type="entry name" value="ABC_TM1F"/>
    <property type="match status" value="2"/>
</dbReference>
<dbReference type="Proteomes" id="UP000297716">
    <property type="component" value="Unassembled WGS sequence"/>
</dbReference>
<evidence type="ECO:0000256" key="3">
    <source>
        <dbReference type="ARBA" id="ARBA00022692"/>
    </source>
</evidence>
<evidence type="ECO:0000256" key="10">
    <source>
        <dbReference type="SAM" id="SignalP"/>
    </source>
</evidence>
<dbReference type="Gene3D" id="1.20.1560.10">
    <property type="entry name" value="ABC transporter type 1, transmembrane domain"/>
    <property type="match status" value="1"/>
</dbReference>
<organism evidence="13 14">
    <name type="scientific">Xylaria hypoxylon</name>
    <dbReference type="NCBI Taxonomy" id="37992"/>
    <lineage>
        <taxon>Eukaryota</taxon>
        <taxon>Fungi</taxon>
        <taxon>Dikarya</taxon>
        <taxon>Ascomycota</taxon>
        <taxon>Pezizomycotina</taxon>
        <taxon>Sordariomycetes</taxon>
        <taxon>Xylariomycetidae</taxon>
        <taxon>Xylariales</taxon>
        <taxon>Xylariaceae</taxon>
        <taxon>Xylaria</taxon>
    </lineage>
</organism>
<evidence type="ECO:0000256" key="6">
    <source>
        <dbReference type="ARBA" id="ARBA00022989"/>
    </source>
</evidence>
<feature type="compositionally biased region" description="Basic residues" evidence="8">
    <location>
        <begin position="2006"/>
        <end position="2019"/>
    </location>
</feature>
<feature type="transmembrane region" description="Helical" evidence="9">
    <location>
        <begin position="1838"/>
        <end position="1861"/>
    </location>
</feature>
<feature type="domain" description="ABC transmembrane type-1" evidence="12">
    <location>
        <begin position="2304"/>
        <end position="2593"/>
    </location>
</feature>
<dbReference type="CDD" id="cd18577">
    <property type="entry name" value="ABC_6TM_Pgp_ABCB1_D1_like"/>
    <property type="match status" value="1"/>
</dbReference>
<evidence type="ECO:0008006" key="15">
    <source>
        <dbReference type="Google" id="ProtNLM"/>
    </source>
</evidence>
<dbReference type="Gene3D" id="2.160.20.10">
    <property type="entry name" value="Single-stranded right-handed beta-helix, Pectin lyase-like"/>
    <property type="match status" value="2"/>
</dbReference>
<evidence type="ECO:0000313" key="14">
    <source>
        <dbReference type="Proteomes" id="UP000297716"/>
    </source>
</evidence>
<proteinExistence type="inferred from homology"/>
<dbReference type="CDD" id="cd23668">
    <property type="entry name" value="GH55_beta13glucanase-like"/>
    <property type="match status" value="1"/>
</dbReference>
<evidence type="ECO:0000256" key="2">
    <source>
        <dbReference type="ARBA" id="ARBA00007577"/>
    </source>
</evidence>
<reference evidence="13 14" key="1">
    <citation type="submission" date="2019-03" db="EMBL/GenBank/DDBJ databases">
        <title>Draft genome sequence of Xylaria hypoxylon DSM 108379, a ubiquitous saprotrophic-parasitic fungi on hardwood.</title>
        <authorList>
            <person name="Buettner E."/>
            <person name="Leonhardt S."/>
            <person name="Gebauer A.M."/>
            <person name="Liers C."/>
            <person name="Hofrichter M."/>
            <person name="Kellner H."/>
        </authorList>
    </citation>
    <scope>NUCLEOTIDE SEQUENCE [LARGE SCALE GENOMIC DNA]</scope>
    <source>
        <strain evidence="13 14">DSM 108379</strain>
    </source>
</reference>
<feature type="region of interest" description="Disordered" evidence="8">
    <location>
        <begin position="1550"/>
        <end position="1582"/>
    </location>
</feature>
<feature type="transmembrane region" description="Helical" evidence="9">
    <location>
        <begin position="2346"/>
        <end position="2374"/>
    </location>
</feature>
<keyword evidence="3 9" id="KW-0812">Transmembrane</keyword>
<dbReference type="FunFam" id="2.160.20.10:FF:000043">
    <property type="entry name" value="Exo-beta-1,3-glucanase, putative"/>
    <property type="match status" value="1"/>
</dbReference>
<dbReference type="GO" id="GO:0016887">
    <property type="term" value="F:ATP hydrolysis activity"/>
    <property type="evidence" value="ECO:0007669"/>
    <property type="project" value="InterPro"/>
</dbReference>
<feature type="region of interest" description="Disordered" evidence="8">
    <location>
        <begin position="2005"/>
        <end position="2039"/>
    </location>
</feature>
<dbReference type="InterPro" id="IPR011527">
    <property type="entry name" value="ABC1_TM_dom"/>
</dbReference>
<feature type="signal peptide" evidence="10">
    <location>
        <begin position="1"/>
        <end position="24"/>
    </location>
</feature>
<dbReference type="CDD" id="cd18578">
    <property type="entry name" value="ABC_6TM_Pgp_ABCB1_D2_like"/>
    <property type="match status" value="1"/>
</dbReference>